<dbReference type="Pfam" id="PF10137">
    <property type="entry name" value="CAP12-PCTIR_TIR"/>
    <property type="match status" value="1"/>
</dbReference>
<sequence length="281" mass="31373">MDEIEVFPDKYWHCHVELVGDSKKNDRSAVFNDLTFDELSQQIVTPWHSGRAFTVDGMIIKNIDDVQKIKITNTPQPKSYYAEQHNNRMRNSGIADMATNRSLLPLSSGKDYTHDLLFKEQEVINTTGAVVSENSNNVFIVHGHDEQAKESSARFVEKLGLNAVILHEQANEGKTIIEKLEKHTDAAYAVVLFTPDDVGASSETPENLHPRARQNVLVELGYMAAKLGRDKVCVLRKGNVEIPSDFLGVLYIDIDAAGAWRLTLAKELKVAGLKVDLNEAM</sequence>
<dbReference type="GO" id="GO:0050135">
    <property type="term" value="F:NADP+ nucleosidase activity"/>
    <property type="evidence" value="ECO:0007669"/>
    <property type="project" value="InterPro"/>
</dbReference>
<evidence type="ECO:0000259" key="1">
    <source>
        <dbReference type="Pfam" id="PF10137"/>
    </source>
</evidence>
<keyword evidence="2" id="KW-0238">DNA-binding</keyword>
<reference evidence="3" key="1">
    <citation type="journal article" date="2018" name="Front. Microbiol.">
        <title>Genome-Based Analysis Reveals the Taxonomy and Diversity of the Family Idiomarinaceae.</title>
        <authorList>
            <person name="Liu Y."/>
            <person name="Lai Q."/>
            <person name="Shao Z."/>
        </authorList>
    </citation>
    <scope>NUCLEOTIDE SEQUENCE [LARGE SCALE GENOMIC DNA]</scope>
    <source>
        <strain evidence="3">c121</strain>
    </source>
</reference>
<dbReference type="Proteomes" id="UP000287022">
    <property type="component" value="Unassembled WGS sequence"/>
</dbReference>
<keyword evidence="3" id="KW-1185">Reference proteome</keyword>
<proteinExistence type="predicted"/>
<accession>A0A432Z478</accession>
<dbReference type="RefSeq" id="WP_051206966.1">
    <property type="nucleotide sequence ID" value="NZ_PIQE01000002.1"/>
</dbReference>
<organism evidence="2 3">
    <name type="scientific">Pseudidiomarina sediminum</name>
    <dbReference type="NCBI Taxonomy" id="431675"/>
    <lineage>
        <taxon>Bacteria</taxon>
        <taxon>Pseudomonadati</taxon>
        <taxon>Pseudomonadota</taxon>
        <taxon>Gammaproteobacteria</taxon>
        <taxon>Alteromonadales</taxon>
        <taxon>Idiomarinaceae</taxon>
        <taxon>Pseudidiomarina</taxon>
    </lineage>
</organism>
<dbReference type="GO" id="GO:0003677">
    <property type="term" value="F:DNA binding"/>
    <property type="evidence" value="ECO:0007669"/>
    <property type="project" value="UniProtKB-KW"/>
</dbReference>
<dbReference type="EMBL" id="PIQE01000002">
    <property type="protein sequence ID" value="RUO72718.1"/>
    <property type="molecule type" value="Genomic_DNA"/>
</dbReference>
<feature type="domain" description="CD-NTase-associated protein 12/Pycsar effector protein TIR" evidence="1">
    <location>
        <begin position="137"/>
        <end position="255"/>
    </location>
</feature>
<comment type="caution">
    <text evidence="2">The sequence shown here is derived from an EMBL/GenBank/DDBJ whole genome shotgun (WGS) entry which is preliminary data.</text>
</comment>
<dbReference type="InterPro" id="IPR019302">
    <property type="entry name" value="CAP12/PCTIR_TIR_dom"/>
</dbReference>
<protein>
    <submittedName>
        <fullName evidence="2">DNA-binding protein</fullName>
    </submittedName>
</protein>
<evidence type="ECO:0000313" key="2">
    <source>
        <dbReference type="EMBL" id="RUO72718.1"/>
    </source>
</evidence>
<name>A0A432Z478_9GAMM</name>
<gene>
    <name evidence="2" type="ORF">CWI80_09260</name>
</gene>
<dbReference type="AlphaFoldDB" id="A0A432Z478"/>
<evidence type="ECO:0000313" key="3">
    <source>
        <dbReference type="Proteomes" id="UP000287022"/>
    </source>
</evidence>